<organism evidence="8 9">
    <name type="scientific">Trypanosoma brucei equiperdum</name>
    <dbReference type="NCBI Taxonomy" id="630700"/>
    <lineage>
        <taxon>Eukaryota</taxon>
        <taxon>Discoba</taxon>
        <taxon>Euglenozoa</taxon>
        <taxon>Kinetoplastea</taxon>
        <taxon>Metakinetoplastina</taxon>
        <taxon>Trypanosomatida</taxon>
        <taxon>Trypanosomatidae</taxon>
        <taxon>Trypanosoma</taxon>
    </lineage>
</organism>
<comment type="caution">
    <text evidence="8">The sequence shown here is derived from an EMBL/GenBank/DDBJ whole genome shotgun (WGS) entry which is preliminary data.</text>
</comment>
<comment type="similarity">
    <text evidence="3">Belongs to the CSN1 family.</text>
</comment>
<evidence type="ECO:0000256" key="6">
    <source>
        <dbReference type="ARBA" id="ARBA00023242"/>
    </source>
</evidence>
<keyword evidence="4" id="KW-0963">Cytoplasm</keyword>
<dbReference type="Gene3D" id="1.25.40.570">
    <property type="match status" value="1"/>
</dbReference>
<dbReference type="InterPro" id="IPR019585">
    <property type="entry name" value="Rpn7/CSN1"/>
</dbReference>
<dbReference type="EMBL" id="QSBY01000010">
    <property type="protein sequence ID" value="RHW69698.1"/>
    <property type="molecule type" value="Genomic_DNA"/>
</dbReference>
<evidence type="ECO:0000256" key="4">
    <source>
        <dbReference type="ARBA" id="ARBA00022490"/>
    </source>
</evidence>
<keyword evidence="5" id="KW-0736">Signalosome</keyword>
<comment type="subcellular location">
    <subcellularLocation>
        <location evidence="2">Cytoplasm</location>
    </subcellularLocation>
    <subcellularLocation>
        <location evidence="1">Nucleus</location>
    </subcellularLocation>
</comment>
<dbReference type="AlphaFoldDB" id="A0A3L6L0W9"/>
<evidence type="ECO:0000256" key="5">
    <source>
        <dbReference type="ARBA" id="ARBA00022790"/>
    </source>
</evidence>
<accession>A0A3L6L0W9</accession>
<evidence type="ECO:0000313" key="9">
    <source>
        <dbReference type="Proteomes" id="UP000266743"/>
    </source>
</evidence>
<evidence type="ECO:0000313" key="8">
    <source>
        <dbReference type="EMBL" id="RHW69698.1"/>
    </source>
</evidence>
<proteinExistence type="inferred from homology"/>
<name>A0A3L6L0W9_9TRYP</name>
<dbReference type="GO" id="GO:0005737">
    <property type="term" value="C:cytoplasm"/>
    <property type="evidence" value="ECO:0007669"/>
    <property type="project" value="UniProtKB-SubCell"/>
</dbReference>
<reference evidence="8 9" key="1">
    <citation type="submission" date="2018-09" db="EMBL/GenBank/DDBJ databases">
        <title>whole genome sequence of T. equiperdum IVM-t1 strain.</title>
        <authorList>
            <person name="Suganuma K."/>
        </authorList>
    </citation>
    <scope>NUCLEOTIDE SEQUENCE [LARGE SCALE GENOMIC DNA]</scope>
    <source>
        <strain evidence="8 9">IVM-t1</strain>
    </source>
</reference>
<feature type="domain" description="PCI" evidence="7">
    <location>
        <begin position="400"/>
        <end position="471"/>
    </location>
</feature>
<dbReference type="PANTHER" id="PTHR14145">
    <property type="entry name" value="26S PROTESOME SUBUNIT 6"/>
    <property type="match status" value="1"/>
</dbReference>
<dbReference type="Pfam" id="PF01399">
    <property type="entry name" value="PCI"/>
    <property type="match status" value="1"/>
</dbReference>
<evidence type="ECO:0000256" key="2">
    <source>
        <dbReference type="ARBA" id="ARBA00004496"/>
    </source>
</evidence>
<protein>
    <recommendedName>
        <fullName evidence="7">PCI domain-containing protein</fullName>
    </recommendedName>
</protein>
<dbReference type="PANTHER" id="PTHR14145:SF2">
    <property type="entry name" value="COP9 SIGNALOSOME COMPLEX SUBUNIT 1"/>
    <property type="match status" value="1"/>
</dbReference>
<sequence>MDLPIELLLGSAPERQRYLRAVHILFNSVGDALKANARQQLLMATANDLTRGLSVADFCQFRRKCFENEDWCKCVYPLLEQDENVVADRAEAAVQEALSAVRFPRGGESSTEPVLVFLSTSKRSRSEIAEEFEIPGKLRLAEVFANVGDYGAMYDTLTHLFVPLQSGLQLTARSHRLPLLLLQLQVIKRTTELWLGAGNVEAVRGYVGESTSTVLTDAVQAIAVENGSGSVYFPSHQVTVEAVTDEIEQLLLFFSIVRALCLFESGDFCGFVCSFTPEGLRGTNWAQAAGDMLVERGATQVAASFGGRISRPGVLPVIHNLRRVVEESVTTGVQLGAMLLLSAVATRPRAEAMELVTRIDIMQLWEDIPEAHTLVHALQQANFADALHAASVLAFVYLRTDLFAYKHCECLLYQYKQTVIMRYVSCFISLDLKRAAMHLSIPLRELVHIVRELIEKEHISAKIDLVAYMLVSADAFSPTDTAATDRNLIFDCINRSRKCAEELEQSLRLLSAQRDNASSGVEFGP</sequence>
<evidence type="ECO:0000259" key="7">
    <source>
        <dbReference type="Pfam" id="PF01399"/>
    </source>
</evidence>
<dbReference type="InterPro" id="IPR036390">
    <property type="entry name" value="WH_DNA-bd_sf"/>
</dbReference>
<keyword evidence="6" id="KW-0539">Nucleus</keyword>
<dbReference type="Proteomes" id="UP000266743">
    <property type="component" value="Chromosome 10"/>
</dbReference>
<dbReference type="InterPro" id="IPR000717">
    <property type="entry name" value="PCI_dom"/>
</dbReference>
<evidence type="ECO:0000256" key="1">
    <source>
        <dbReference type="ARBA" id="ARBA00004123"/>
    </source>
</evidence>
<dbReference type="SUPFAM" id="SSF46785">
    <property type="entry name" value="Winged helix' DNA-binding domain"/>
    <property type="match status" value="1"/>
</dbReference>
<dbReference type="GO" id="GO:0008180">
    <property type="term" value="C:COP9 signalosome"/>
    <property type="evidence" value="ECO:0007669"/>
    <property type="project" value="UniProtKB-KW"/>
</dbReference>
<evidence type="ECO:0000256" key="3">
    <source>
        <dbReference type="ARBA" id="ARBA00008793"/>
    </source>
</evidence>
<gene>
    <name evidence="8" type="ORF">DPX39_100031000</name>
</gene>